<sequence length="137" mass="15532">MINGDISNATPPRIIVMIDVVAEVTFSEVRKGLRKVKVPKAKWRKENLSHLWNVSYKFGLSIELAATEEDGWDDDTLTSLMDKLDNRGGNPFNYHYVYEDIQEIIDELPYKANFKGIVADPGTVAKFGSWGIEIQNI</sequence>
<dbReference type="EMBL" id="LR796226">
    <property type="protein sequence ID" value="CAB4128694.1"/>
    <property type="molecule type" value="Genomic_DNA"/>
</dbReference>
<protein>
    <submittedName>
        <fullName evidence="1">Uncharacterized protein</fullName>
    </submittedName>
</protein>
<organism evidence="1">
    <name type="scientific">uncultured Caudovirales phage</name>
    <dbReference type="NCBI Taxonomy" id="2100421"/>
    <lineage>
        <taxon>Viruses</taxon>
        <taxon>Duplodnaviria</taxon>
        <taxon>Heunggongvirae</taxon>
        <taxon>Uroviricota</taxon>
        <taxon>Caudoviricetes</taxon>
        <taxon>Peduoviridae</taxon>
        <taxon>Maltschvirus</taxon>
        <taxon>Maltschvirus maltsch</taxon>
    </lineage>
</organism>
<reference evidence="1" key="1">
    <citation type="submission" date="2020-04" db="EMBL/GenBank/DDBJ databases">
        <authorList>
            <person name="Chiriac C."/>
            <person name="Salcher M."/>
            <person name="Ghai R."/>
            <person name="Kavagutti S V."/>
        </authorList>
    </citation>
    <scope>NUCLEOTIDE SEQUENCE</scope>
</reference>
<proteinExistence type="predicted"/>
<evidence type="ECO:0000313" key="1">
    <source>
        <dbReference type="EMBL" id="CAB4128694.1"/>
    </source>
</evidence>
<accession>A0A6J5L2B7</accession>
<name>A0A6J5L2B7_9CAUD</name>
<gene>
    <name evidence="1" type="ORF">UFOVP111_61</name>
</gene>